<protein>
    <submittedName>
        <fullName evidence="1">Uncharacterized protein</fullName>
    </submittedName>
</protein>
<sequence length="166" mass="18700">MFFICGQRDTPRFFVHRQNAPVHFNKGGYGDDFLNRALSYELAFACFVRQNDAHAAAREVERDFVDAVVGFEYAFESVLHGPVDNGDINQVFQPGLEIAVEVSVAQYAVVVLAVEIHVLFKHNFIFGERSGFVGAEHIHFAEGLNCTERTYDDLVFGHGNRALCKR</sequence>
<proteinExistence type="predicted"/>
<accession>A0A645DZL4</accession>
<dbReference type="EMBL" id="VSSQ01041410">
    <property type="protein sequence ID" value="MPM94827.1"/>
    <property type="molecule type" value="Genomic_DNA"/>
</dbReference>
<dbReference type="AlphaFoldDB" id="A0A645DZL4"/>
<name>A0A645DZL4_9ZZZZ</name>
<organism evidence="1">
    <name type="scientific">bioreactor metagenome</name>
    <dbReference type="NCBI Taxonomy" id="1076179"/>
    <lineage>
        <taxon>unclassified sequences</taxon>
        <taxon>metagenomes</taxon>
        <taxon>ecological metagenomes</taxon>
    </lineage>
</organism>
<reference evidence="1" key="1">
    <citation type="submission" date="2019-08" db="EMBL/GenBank/DDBJ databases">
        <authorList>
            <person name="Kucharzyk K."/>
            <person name="Murdoch R.W."/>
            <person name="Higgins S."/>
            <person name="Loffler F."/>
        </authorList>
    </citation>
    <scope>NUCLEOTIDE SEQUENCE</scope>
</reference>
<evidence type="ECO:0000313" key="1">
    <source>
        <dbReference type="EMBL" id="MPM94827.1"/>
    </source>
</evidence>
<gene>
    <name evidence="1" type="ORF">SDC9_141975</name>
</gene>
<comment type="caution">
    <text evidence="1">The sequence shown here is derived from an EMBL/GenBank/DDBJ whole genome shotgun (WGS) entry which is preliminary data.</text>
</comment>